<dbReference type="SUPFAM" id="SSF56601">
    <property type="entry name" value="beta-lactamase/transpeptidase-like"/>
    <property type="match status" value="1"/>
</dbReference>
<comment type="caution">
    <text evidence="3">The sequence shown here is derived from an EMBL/GenBank/DDBJ whole genome shotgun (WGS) entry which is preliminary data.</text>
</comment>
<proteinExistence type="predicted"/>
<dbReference type="RefSeq" id="WP_176273338.1">
    <property type="nucleotide sequence ID" value="NZ_JABWTA010000001.1"/>
</dbReference>
<dbReference type="Pfam" id="PF00144">
    <property type="entry name" value="Beta-lactamase"/>
    <property type="match status" value="1"/>
</dbReference>
<feature type="domain" description="Beta-lactamase-related" evidence="2">
    <location>
        <begin position="43"/>
        <end position="351"/>
    </location>
</feature>
<reference evidence="3 4" key="1">
    <citation type="submission" date="2020-06" db="EMBL/GenBank/DDBJ databases">
        <title>Altererythrobacter lutimaris sp. nov., a marine bacterium isolated from a tidal flat.</title>
        <authorList>
            <person name="Kim D."/>
            <person name="Yoo Y."/>
            <person name="Kim J.-J."/>
        </authorList>
    </citation>
    <scope>NUCLEOTIDE SEQUENCE [LARGE SCALE GENOMIC DNA]</scope>
    <source>
        <strain evidence="3 4">JGD-16</strain>
    </source>
</reference>
<accession>A0A850HCU2</accession>
<dbReference type="InterPro" id="IPR012338">
    <property type="entry name" value="Beta-lactam/transpept-like"/>
</dbReference>
<sequence>MQLRTRFAAALLATAAFTATPALAVPEGFAEDVDALLSANFEADEPGVAVVVTEGGEVVYANGIGMANIEQGEAIKPETVFRLGSITKQIASAALLQLVAQGALSLDDPLSKFVPDYPEAGADVTVRQLLNHTSGISSYTSIPGWMNPANLTRNFSTAEMIEVFRDRDMDFAPGDAWAYNNSGYILVGAVIEAVTGKPWDQVVVEQISVPLGTSTIASFADEATTSDMAIGYTRTGEGEIQPAGGIHASVPAAAGALRGSVLDLATWGNALHSGEVLSDKLYAQMIAPTVLNDGSENEYGLGLDRQDIRGREVIGHGGGINGFNTDSIYLPDEDIFIAVFNNTDSPGMSASGVTVRVAAMALGDPFENFAAVPLDMDAVSPLLGEFRINDQETRKFYERDGKLYTLRTGRSESEVYPVGDDRFFYGSSSLTWFAITRDADGDLQMEMHQNGASQPEVATWVGPVEAAPVVLIAPEVMATYAGSYTSEIGTLVLAVDEDGKLTAKLNSQPVLNLVAESQTEFAVQGVDASVRMVEEDGAIAAAVIGQGGQEMRLDRVQDTD</sequence>
<dbReference type="InterPro" id="IPR001466">
    <property type="entry name" value="Beta-lactam-related"/>
</dbReference>
<protein>
    <submittedName>
        <fullName evidence="3">Beta-lactamase family protein</fullName>
    </submittedName>
</protein>
<dbReference type="PANTHER" id="PTHR46825:SF9">
    <property type="entry name" value="BETA-LACTAMASE-RELATED DOMAIN-CONTAINING PROTEIN"/>
    <property type="match status" value="1"/>
</dbReference>
<evidence type="ECO:0000259" key="2">
    <source>
        <dbReference type="Pfam" id="PF00144"/>
    </source>
</evidence>
<dbReference type="PANTHER" id="PTHR46825">
    <property type="entry name" value="D-ALANYL-D-ALANINE-CARBOXYPEPTIDASE/ENDOPEPTIDASE AMPH"/>
    <property type="match status" value="1"/>
</dbReference>
<gene>
    <name evidence="3" type="ORF">HUO12_09570</name>
</gene>
<dbReference type="AlphaFoldDB" id="A0A850HCU2"/>
<evidence type="ECO:0000256" key="1">
    <source>
        <dbReference type="SAM" id="SignalP"/>
    </source>
</evidence>
<feature type="signal peptide" evidence="1">
    <location>
        <begin position="1"/>
        <end position="24"/>
    </location>
</feature>
<keyword evidence="4" id="KW-1185">Reference proteome</keyword>
<evidence type="ECO:0000313" key="4">
    <source>
        <dbReference type="Proteomes" id="UP000546031"/>
    </source>
</evidence>
<organism evidence="3 4">
    <name type="scientific">Altererythrobacter lutimaris</name>
    <dbReference type="NCBI Taxonomy" id="2743979"/>
    <lineage>
        <taxon>Bacteria</taxon>
        <taxon>Pseudomonadati</taxon>
        <taxon>Pseudomonadota</taxon>
        <taxon>Alphaproteobacteria</taxon>
        <taxon>Sphingomonadales</taxon>
        <taxon>Erythrobacteraceae</taxon>
        <taxon>Altererythrobacter</taxon>
    </lineage>
</organism>
<evidence type="ECO:0000313" key="3">
    <source>
        <dbReference type="EMBL" id="NVE95145.1"/>
    </source>
</evidence>
<keyword evidence="1" id="KW-0732">Signal</keyword>
<dbReference type="EMBL" id="JABWTA010000001">
    <property type="protein sequence ID" value="NVE95145.1"/>
    <property type="molecule type" value="Genomic_DNA"/>
</dbReference>
<feature type="chain" id="PRO_5032437766" evidence="1">
    <location>
        <begin position="25"/>
        <end position="560"/>
    </location>
</feature>
<dbReference type="Proteomes" id="UP000546031">
    <property type="component" value="Unassembled WGS sequence"/>
</dbReference>
<name>A0A850HCU2_9SPHN</name>
<dbReference type="Gene3D" id="3.40.710.10">
    <property type="entry name" value="DD-peptidase/beta-lactamase superfamily"/>
    <property type="match status" value="1"/>
</dbReference>
<dbReference type="InterPro" id="IPR050491">
    <property type="entry name" value="AmpC-like"/>
</dbReference>